<comment type="pathway">
    <text evidence="3 9">Carbohydrate metabolism; galactose metabolism.</text>
</comment>
<evidence type="ECO:0000256" key="7">
    <source>
        <dbReference type="ARBA" id="ARBA00023027"/>
    </source>
</evidence>
<reference evidence="11 12" key="1">
    <citation type="submission" date="2020-06" db="EMBL/GenBank/DDBJ databases">
        <title>REHAB project genomes.</title>
        <authorList>
            <person name="Shaw L.P."/>
        </authorList>
    </citation>
    <scope>NUCLEOTIDE SEQUENCE [LARGE SCALE GENOMIC DNA]</scope>
    <source>
        <strain evidence="11 12">RHBSTW-00814</strain>
    </source>
</reference>
<gene>
    <name evidence="11" type="primary">galE</name>
    <name evidence="11" type="ORF">HV284_18885</name>
</gene>
<evidence type="ECO:0000256" key="9">
    <source>
        <dbReference type="RuleBase" id="RU366046"/>
    </source>
</evidence>
<dbReference type="GO" id="GO:0003978">
    <property type="term" value="F:UDP-glucose 4-epimerase activity"/>
    <property type="evidence" value="ECO:0007669"/>
    <property type="project" value="UniProtKB-UniRule"/>
</dbReference>
<comment type="catalytic activity">
    <reaction evidence="1 9">
        <text>UDP-alpha-D-glucose = UDP-alpha-D-galactose</text>
        <dbReference type="Rhea" id="RHEA:22168"/>
        <dbReference type="ChEBI" id="CHEBI:58885"/>
        <dbReference type="ChEBI" id="CHEBI:66914"/>
        <dbReference type="EC" id="5.1.3.2"/>
    </reaction>
</comment>
<comment type="subunit">
    <text evidence="9">Homodimer.</text>
</comment>
<dbReference type="Gene3D" id="3.40.50.720">
    <property type="entry name" value="NAD(P)-binding Rossmann-like Domain"/>
    <property type="match status" value="1"/>
</dbReference>
<dbReference type="EMBL" id="CP056159">
    <property type="protein sequence ID" value="QLV02984.1"/>
    <property type="molecule type" value="Genomic_DNA"/>
</dbReference>
<dbReference type="EC" id="5.1.3.2" evidence="5 9"/>
<dbReference type="NCBIfam" id="NF007956">
    <property type="entry name" value="PRK10675.1"/>
    <property type="match status" value="1"/>
</dbReference>
<keyword evidence="8 9" id="KW-0413">Isomerase</keyword>
<comment type="similarity">
    <text evidence="4 9">Belongs to the NAD(P)-dependent epimerase/dehydratase family.</text>
</comment>
<dbReference type="InterPro" id="IPR036291">
    <property type="entry name" value="NAD(P)-bd_dom_sf"/>
</dbReference>
<comment type="cofactor">
    <cofactor evidence="2 9">
        <name>NAD(+)</name>
        <dbReference type="ChEBI" id="CHEBI:57540"/>
    </cofactor>
</comment>
<dbReference type="PANTHER" id="PTHR43725:SF47">
    <property type="entry name" value="UDP-GLUCOSE 4-EPIMERASE"/>
    <property type="match status" value="1"/>
</dbReference>
<dbReference type="Gene3D" id="3.90.25.10">
    <property type="entry name" value="UDP-galactose 4-epimerase, domain 1"/>
    <property type="match status" value="1"/>
</dbReference>
<dbReference type="SUPFAM" id="SSF51735">
    <property type="entry name" value="NAD(P)-binding Rossmann-fold domains"/>
    <property type="match status" value="1"/>
</dbReference>
<evidence type="ECO:0000259" key="10">
    <source>
        <dbReference type="Pfam" id="PF16363"/>
    </source>
</evidence>
<dbReference type="NCBIfam" id="TIGR01179">
    <property type="entry name" value="galE"/>
    <property type="match status" value="1"/>
</dbReference>
<dbReference type="InterPro" id="IPR016040">
    <property type="entry name" value="NAD(P)-bd_dom"/>
</dbReference>
<dbReference type="GO" id="GO:0006012">
    <property type="term" value="P:galactose metabolic process"/>
    <property type="evidence" value="ECO:0007669"/>
    <property type="project" value="UniProtKB-UniPathway"/>
</dbReference>
<evidence type="ECO:0000313" key="11">
    <source>
        <dbReference type="EMBL" id="QLV02984.1"/>
    </source>
</evidence>
<dbReference type="PANTHER" id="PTHR43725">
    <property type="entry name" value="UDP-GLUCOSE 4-EPIMERASE"/>
    <property type="match status" value="1"/>
</dbReference>
<organism evidence="11 12">
    <name type="scientific">Escherichia marmotae</name>
    <dbReference type="NCBI Taxonomy" id="1499973"/>
    <lineage>
        <taxon>Bacteria</taxon>
        <taxon>Pseudomonadati</taxon>
        <taxon>Pseudomonadota</taxon>
        <taxon>Gammaproteobacteria</taxon>
        <taxon>Enterobacterales</taxon>
        <taxon>Enterobacteriaceae</taxon>
        <taxon>Escherichia</taxon>
    </lineage>
</organism>
<dbReference type="InterPro" id="IPR005886">
    <property type="entry name" value="UDP_G4E"/>
</dbReference>
<dbReference type="Pfam" id="PF16363">
    <property type="entry name" value="GDP_Man_Dehyd"/>
    <property type="match status" value="1"/>
</dbReference>
<dbReference type="RefSeq" id="WP_000153855.1">
    <property type="nucleotide sequence ID" value="NZ_CP056159.1"/>
</dbReference>
<evidence type="ECO:0000313" key="12">
    <source>
        <dbReference type="Proteomes" id="UP000512115"/>
    </source>
</evidence>
<feature type="domain" description="NAD(P)-binding" evidence="10">
    <location>
        <begin position="4"/>
        <end position="325"/>
    </location>
</feature>
<evidence type="ECO:0000256" key="1">
    <source>
        <dbReference type="ARBA" id="ARBA00000083"/>
    </source>
</evidence>
<evidence type="ECO:0000256" key="4">
    <source>
        <dbReference type="ARBA" id="ARBA00007637"/>
    </source>
</evidence>
<proteinExistence type="inferred from homology"/>
<dbReference type="Proteomes" id="UP000512115">
    <property type="component" value="Chromosome"/>
</dbReference>
<keyword evidence="7 9" id="KW-0520">NAD</keyword>
<evidence type="ECO:0000256" key="5">
    <source>
        <dbReference type="ARBA" id="ARBA00013189"/>
    </source>
</evidence>
<keyword evidence="9" id="KW-0119">Carbohydrate metabolism</keyword>
<dbReference type="GO" id="GO:0005829">
    <property type="term" value="C:cytosol"/>
    <property type="evidence" value="ECO:0007669"/>
    <property type="project" value="TreeGrafter"/>
</dbReference>
<name>A0A7H9KAU1_9ESCH</name>
<evidence type="ECO:0000256" key="8">
    <source>
        <dbReference type="ARBA" id="ARBA00023235"/>
    </source>
</evidence>
<dbReference type="CDD" id="cd05247">
    <property type="entry name" value="UDP_G4E_1_SDR_e"/>
    <property type="match status" value="1"/>
</dbReference>
<dbReference type="AlphaFoldDB" id="A0A7H9KAU1"/>
<evidence type="ECO:0000256" key="6">
    <source>
        <dbReference type="ARBA" id="ARBA00018569"/>
    </source>
</evidence>
<evidence type="ECO:0000256" key="2">
    <source>
        <dbReference type="ARBA" id="ARBA00001911"/>
    </source>
</evidence>
<evidence type="ECO:0000256" key="3">
    <source>
        <dbReference type="ARBA" id="ARBA00004947"/>
    </source>
</evidence>
<sequence>MTILITGGAGYIGSHTTAALLENGYDNIVVIDNLCNSDIGSIKSVERITGKKISFFNADIRDEIELNKIFTRCNISSVIHFAGLKSVAESKDLPIEYYSNNVYGTMNLVKCMLKNRVYNLIFSSSATVYGIPEKNPLDENCITGGTTNPYGYSKYISENILKDIAKANNKLNITCLRYFNPVGAHPSGHLGENPVGIPNNIMPFISGVAIGRFKKLNIFGSDYNTKDGTGVRDYIHVMDLASGHLSALNKKWLTNGFRVYNLGTGKGYSVLELVKTFEKISNRTINYEFVARRPGDVAECWSTPLKAKKELGWEAKYSLENMIEDAWRWQLNYPNGFYSVNS</sequence>
<dbReference type="UniPathway" id="UPA00214"/>
<accession>A0A7H9KAU1</accession>
<protein>
    <recommendedName>
        <fullName evidence="6 9">UDP-glucose 4-epimerase</fullName>
        <ecNumber evidence="5 9">5.1.3.2</ecNumber>
    </recommendedName>
</protein>